<proteinExistence type="predicted"/>
<feature type="transmembrane region" description="Helical" evidence="1">
    <location>
        <begin position="92"/>
        <end position="118"/>
    </location>
</feature>
<feature type="transmembrane region" description="Helical" evidence="1">
    <location>
        <begin position="53"/>
        <end position="71"/>
    </location>
</feature>
<keyword evidence="1" id="KW-0472">Membrane</keyword>
<reference evidence="2 3" key="1">
    <citation type="submission" date="2019-11" db="EMBL/GenBank/DDBJ databases">
        <authorList>
            <person name="Li X.-J."/>
            <person name="Feng X.-M."/>
        </authorList>
    </citation>
    <scope>NUCLEOTIDE SEQUENCE [LARGE SCALE GENOMIC DNA]</scope>
    <source>
        <strain evidence="2 3">XMNu-373</strain>
    </source>
</reference>
<comment type="caution">
    <text evidence="2">The sequence shown here is derived from an EMBL/GenBank/DDBJ whole genome shotgun (WGS) entry which is preliminary data.</text>
</comment>
<feature type="transmembrane region" description="Helical" evidence="1">
    <location>
        <begin position="203"/>
        <end position="221"/>
    </location>
</feature>
<sequence>MTAQSWRIVRTELVRGVTPVALLATGASALVLLGAEASVWVGRWGALAEQVRVILLVLAPVAVAAGAWQGGREHRRRMPDLISSTSRRPLHGVLVACVSTTAGVWLGLAVAWLAAVLLVAPAATYAGGGWWWTLTVSLAGLAAASAVGVCVGRLIPGRLVAPVAGVVAFVVGGMATYRMDGLSWLVPALGHQSRGLSSLDTGFQLLQLSWFAALGATALVLAGANRKAVALLPATAAAIVAVPIIAGPGEARWHPDPAARDLVCTGDRGAEVCMTRVNAFLLEEAAPRVQALLRRWEDVPGGFDRAVDVAALAPETGPVVPDPATGGRTAALDVTGGLIVWNGKLVPEESTDVTIETVFGWNLPEVLIQGCAAVGRVDDAPVDIWAVSTVAEAWAGGNPDVGTVRVEADAEGDDEPAAETSRASAEIGDAQRLAALPADEQRAWMGTYLEAASTCDDETLLALRGELR</sequence>
<evidence type="ECO:0000256" key="1">
    <source>
        <dbReference type="SAM" id="Phobius"/>
    </source>
</evidence>
<name>A0A7K3M0X8_9ACTN</name>
<feature type="transmembrane region" description="Helical" evidence="1">
    <location>
        <begin position="20"/>
        <end position="41"/>
    </location>
</feature>
<accession>A0A7K3M0X8</accession>
<gene>
    <name evidence="2" type="ORF">F7O44_07575</name>
</gene>
<dbReference type="RefSeq" id="WP_162449625.1">
    <property type="nucleotide sequence ID" value="NZ_WLZY01000002.1"/>
</dbReference>
<dbReference type="Proteomes" id="UP000460435">
    <property type="component" value="Unassembled WGS sequence"/>
</dbReference>
<feature type="transmembrane region" description="Helical" evidence="1">
    <location>
        <begin position="159"/>
        <end position="177"/>
    </location>
</feature>
<protein>
    <submittedName>
        <fullName evidence="2">Uncharacterized protein</fullName>
    </submittedName>
</protein>
<feature type="transmembrane region" description="Helical" evidence="1">
    <location>
        <begin position="130"/>
        <end position="152"/>
    </location>
</feature>
<feature type="transmembrane region" description="Helical" evidence="1">
    <location>
        <begin position="228"/>
        <end position="246"/>
    </location>
</feature>
<dbReference type="AlphaFoldDB" id="A0A7K3M0X8"/>
<keyword evidence="1" id="KW-1133">Transmembrane helix</keyword>
<evidence type="ECO:0000313" key="3">
    <source>
        <dbReference type="Proteomes" id="UP000460435"/>
    </source>
</evidence>
<keyword evidence="3" id="KW-1185">Reference proteome</keyword>
<organism evidence="2 3">
    <name type="scientific">Phytoactinopolyspora mesophila</name>
    <dbReference type="NCBI Taxonomy" id="2650750"/>
    <lineage>
        <taxon>Bacteria</taxon>
        <taxon>Bacillati</taxon>
        <taxon>Actinomycetota</taxon>
        <taxon>Actinomycetes</taxon>
        <taxon>Jiangellales</taxon>
        <taxon>Jiangellaceae</taxon>
        <taxon>Phytoactinopolyspora</taxon>
    </lineage>
</organism>
<keyword evidence="1" id="KW-0812">Transmembrane</keyword>
<dbReference type="EMBL" id="WLZY01000002">
    <property type="protein sequence ID" value="NDL56929.1"/>
    <property type="molecule type" value="Genomic_DNA"/>
</dbReference>
<evidence type="ECO:0000313" key="2">
    <source>
        <dbReference type="EMBL" id="NDL56929.1"/>
    </source>
</evidence>